<dbReference type="Gene3D" id="3.30.9.30">
    <property type="match status" value="1"/>
</dbReference>
<dbReference type="PANTHER" id="PTHR13789">
    <property type="entry name" value="MONOOXYGENASE"/>
    <property type="match status" value="1"/>
</dbReference>
<dbReference type="InterPro" id="IPR002938">
    <property type="entry name" value="FAD-bd"/>
</dbReference>
<protein>
    <submittedName>
        <fullName evidence="4">Flavin-dependent oxidoreductase</fullName>
    </submittedName>
</protein>
<evidence type="ECO:0000259" key="3">
    <source>
        <dbReference type="Pfam" id="PF01494"/>
    </source>
</evidence>
<feature type="domain" description="FAD-binding" evidence="3">
    <location>
        <begin position="8"/>
        <end position="361"/>
    </location>
</feature>
<keyword evidence="2" id="KW-0503">Monooxygenase</keyword>
<sequence length="413" mass="44049">MTSADGADIVIVGAGIGGLATALALHSHGISSTVLETAEEIRPLGVGINVQPAAIAELTALGLGDALASTGIPTREHLYLDHRGTTLWNEPRGVAAGNEHPQYSIHRGELQLLLLDAVRERLGPGAVRTGLRLESFEQTSTGVRALARDRSGGAAEVTGTALVGADGLHSRVRARLHPDRTALSGGGVHMWRGLTELDGFLDGRTMIVANDEHSARLVAYPISARHAARGRALLNWVCLVPSPGLSVDADWNDHGRIEELAPHYAHWDFGWLDVPGVLARSERILQYPMVDRDPLEHWGEGRTTLLGDAAHLMYPIGANGASQAVLDAAALAAELGAGGDVEAALRRYEDVRLPATNEIVRANRRMDRSERSMAGRTDREKSTLLEAVTDDYRAAVERLADNGGLDASGARAR</sequence>
<proteinExistence type="predicted"/>
<dbReference type="SUPFAM" id="SSF51905">
    <property type="entry name" value="FAD/NAD(P)-binding domain"/>
    <property type="match status" value="1"/>
</dbReference>
<organism evidence="4 5">
    <name type="scientific">Nocardiopsis akebiae</name>
    <dbReference type="NCBI Taxonomy" id="2831968"/>
    <lineage>
        <taxon>Bacteria</taxon>
        <taxon>Bacillati</taxon>
        <taxon>Actinomycetota</taxon>
        <taxon>Actinomycetes</taxon>
        <taxon>Streptosporangiales</taxon>
        <taxon>Nocardiopsidaceae</taxon>
        <taxon>Nocardiopsis</taxon>
    </lineage>
</organism>
<dbReference type="SUPFAM" id="SSF54373">
    <property type="entry name" value="FAD-linked reductases, C-terminal domain"/>
    <property type="match status" value="1"/>
</dbReference>
<dbReference type="Proteomes" id="UP000678016">
    <property type="component" value="Chromosome"/>
</dbReference>
<dbReference type="NCBIfam" id="NF005720">
    <property type="entry name" value="PRK07538.1"/>
    <property type="match status" value="1"/>
</dbReference>
<dbReference type="PANTHER" id="PTHR13789:SF268">
    <property type="entry name" value="5-METHYLPHENAZINE-1-CARBOXYLATE 1-MONOOXYGENASE"/>
    <property type="match status" value="1"/>
</dbReference>
<dbReference type="InterPro" id="IPR036188">
    <property type="entry name" value="FAD/NAD-bd_sf"/>
</dbReference>
<dbReference type="RefSeq" id="WP_212641677.1">
    <property type="nucleotide sequence ID" value="NZ_CP074132.1"/>
</dbReference>
<dbReference type="EMBL" id="CP074132">
    <property type="protein sequence ID" value="QUX28751.1"/>
    <property type="molecule type" value="Genomic_DNA"/>
</dbReference>
<evidence type="ECO:0000313" key="4">
    <source>
        <dbReference type="EMBL" id="QUX28751.1"/>
    </source>
</evidence>
<dbReference type="PRINTS" id="PR00420">
    <property type="entry name" value="RNGMNOXGNASE"/>
</dbReference>
<accession>A0ABX8C2Z6</accession>
<keyword evidence="5" id="KW-1185">Reference proteome</keyword>
<dbReference type="InterPro" id="IPR050493">
    <property type="entry name" value="FAD-dep_Monooxygenase_BioMet"/>
</dbReference>
<dbReference type="Pfam" id="PF01494">
    <property type="entry name" value="FAD_binding_3"/>
    <property type="match status" value="1"/>
</dbReference>
<keyword evidence="1" id="KW-0560">Oxidoreductase</keyword>
<gene>
    <name evidence="4" type="ORF">KGD83_26685</name>
</gene>
<evidence type="ECO:0000256" key="2">
    <source>
        <dbReference type="ARBA" id="ARBA00023033"/>
    </source>
</evidence>
<reference evidence="5" key="1">
    <citation type="submission" date="2021-05" db="EMBL/GenBank/DDBJ databases">
        <title>Direct Submission.</title>
        <authorList>
            <person name="Li K."/>
            <person name="Gao J."/>
        </authorList>
    </citation>
    <scope>NUCLEOTIDE SEQUENCE [LARGE SCALE GENOMIC DNA]</scope>
    <source>
        <strain evidence="5">HDS12</strain>
    </source>
</reference>
<name>A0ABX8C2Z6_9ACTN</name>
<evidence type="ECO:0000256" key="1">
    <source>
        <dbReference type="ARBA" id="ARBA00023002"/>
    </source>
</evidence>
<dbReference type="Gene3D" id="3.50.50.60">
    <property type="entry name" value="FAD/NAD(P)-binding domain"/>
    <property type="match status" value="1"/>
</dbReference>
<evidence type="ECO:0000313" key="5">
    <source>
        <dbReference type="Proteomes" id="UP000678016"/>
    </source>
</evidence>